<keyword evidence="3" id="KW-0012">Acyltransferase</keyword>
<evidence type="ECO:0000259" key="2">
    <source>
        <dbReference type="Pfam" id="PF01757"/>
    </source>
</evidence>
<keyword evidence="1" id="KW-1133">Transmembrane helix</keyword>
<reference evidence="3 4" key="1">
    <citation type="submission" date="2020-04" db="EMBL/GenBank/DDBJ databases">
        <title>Flammeovirga sp. SR4, a novel species isolated from seawater.</title>
        <authorList>
            <person name="Wang X."/>
        </authorList>
    </citation>
    <scope>NUCLEOTIDE SEQUENCE [LARGE SCALE GENOMIC DNA]</scope>
    <source>
        <strain evidence="3 4">ATCC 23126</strain>
    </source>
</reference>
<feature type="transmembrane region" description="Helical" evidence="1">
    <location>
        <begin position="310"/>
        <end position="332"/>
    </location>
</feature>
<evidence type="ECO:0000313" key="4">
    <source>
        <dbReference type="Proteomes" id="UP000576082"/>
    </source>
</evidence>
<evidence type="ECO:0000256" key="1">
    <source>
        <dbReference type="SAM" id="Phobius"/>
    </source>
</evidence>
<feature type="transmembrane region" description="Helical" evidence="1">
    <location>
        <begin position="172"/>
        <end position="191"/>
    </location>
</feature>
<dbReference type="Pfam" id="PF01757">
    <property type="entry name" value="Acyl_transf_3"/>
    <property type="match status" value="1"/>
</dbReference>
<dbReference type="PANTHER" id="PTHR23028:SF53">
    <property type="entry name" value="ACYL_TRANSF_3 DOMAIN-CONTAINING PROTEIN"/>
    <property type="match status" value="1"/>
</dbReference>
<dbReference type="InterPro" id="IPR050879">
    <property type="entry name" value="Acyltransferase_3"/>
</dbReference>
<accession>A0A7X9S197</accession>
<feature type="transmembrane region" description="Helical" evidence="1">
    <location>
        <begin position="211"/>
        <end position="231"/>
    </location>
</feature>
<protein>
    <submittedName>
        <fullName evidence="3">Acyltransferase</fullName>
    </submittedName>
</protein>
<feature type="transmembrane region" description="Helical" evidence="1">
    <location>
        <begin position="12"/>
        <end position="29"/>
    </location>
</feature>
<dbReference type="InterPro" id="IPR002656">
    <property type="entry name" value="Acyl_transf_3_dom"/>
</dbReference>
<feature type="domain" description="Acyltransferase 3" evidence="2">
    <location>
        <begin position="14"/>
        <end position="360"/>
    </location>
</feature>
<keyword evidence="3" id="KW-0808">Transferase</keyword>
<keyword evidence="1" id="KW-0472">Membrane</keyword>
<feature type="transmembrane region" description="Helical" evidence="1">
    <location>
        <begin position="338"/>
        <end position="363"/>
    </location>
</feature>
<feature type="transmembrane region" description="Helical" evidence="1">
    <location>
        <begin position="243"/>
        <end position="265"/>
    </location>
</feature>
<dbReference type="PANTHER" id="PTHR23028">
    <property type="entry name" value="ACETYLTRANSFERASE"/>
    <property type="match status" value="1"/>
</dbReference>
<comment type="caution">
    <text evidence="3">The sequence shown here is derived from an EMBL/GenBank/DDBJ whole genome shotgun (WGS) entry which is preliminary data.</text>
</comment>
<dbReference type="GO" id="GO:0000271">
    <property type="term" value="P:polysaccharide biosynthetic process"/>
    <property type="evidence" value="ECO:0007669"/>
    <property type="project" value="TreeGrafter"/>
</dbReference>
<gene>
    <name evidence="3" type="ORF">HHU12_31445</name>
</gene>
<dbReference type="RefSeq" id="WP_169660705.1">
    <property type="nucleotide sequence ID" value="NZ_JABANE010000170.1"/>
</dbReference>
<dbReference type="EMBL" id="JABANE010000170">
    <property type="protein sequence ID" value="NME72518.1"/>
    <property type="molecule type" value="Genomic_DNA"/>
</dbReference>
<proteinExistence type="predicted"/>
<dbReference type="AlphaFoldDB" id="A0A7X9S197"/>
<evidence type="ECO:0000313" key="3">
    <source>
        <dbReference type="EMBL" id="NME72518.1"/>
    </source>
</evidence>
<sequence>MGTFFNIKISDNRIYGLDILRAIAILFVIFEHGKYFLPLRWGRFHDILIFDGVSFFFVLSGFLIGGILIKQLENNQPSTKLLFNFWIRRWFRTLPNYYLTLLILFGFNILHNNGLEIWSIKSYFVFSQNLFYKHPDFFPEAWSLSVEEWFYIITPLFIFLSIHFLKFSNQKAVLSVALTLIITIIFFRFYKYAHINIQSSFEWDILFRKQVITRLDALMYGVISAYCHHYFKTTWLKYKKKLFFLGLSLLTVVKIEFITSIISHTGFYNCVLSFSVTSLATALLLPFLYEIKSGRGVIYKSITTLSLLSYSMYLLNLSVVQLNIIYAIPWTSLTEKSYIIAISQYGLYWGLTLIGSWIIYKYFEVPTTRLRDKVKF</sequence>
<name>A0A7X9S197_9BACT</name>
<organism evidence="3 4">
    <name type="scientific">Flammeovirga aprica JL-4</name>
    <dbReference type="NCBI Taxonomy" id="694437"/>
    <lineage>
        <taxon>Bacteria</taxon>
        <taxon>Pseudomonadati</taxon>
        <taxon>Bacteroidota</taxon>
        <taxon>Cytophagia</taxon>
        <taxon>Cytophagales</taxon>
        <taxon>Flammeovirgaceae</taxon>
        <taxon>Flammeovirga</taxon>
    </lineage>
</organism>
<feature type="transmembrane region" description="Helical" evidence="1">
    <location>
        <begin position="149"/>
        <end position="165"/>
    </location>
</feature>
<dbReference type="GO" id="GO:0016020">
    <property type="term" value="C:membrane"/>
    <property type="evidence" value="ECO:0007669"/>
    <property type="project" value="TreeGrafter"/>
</dbReference>
<feature type="transmembrane region" description="Helical" evidence="1">
    <location>
        <begin position="271"/>
        <end position="289"/>
    </location>
</feature>
<dbReference type="GO" id="GO:0016747">
    <property type="term" value="F:acyltransferase activity, transferring groups other than amino-acyl groups"/>
    <property type="evidence" value="ECO:0007669"/>
    <property type="project" value="InterPro"/>
</dbReference>
<keyword evidence="1" id="KW-0812">Transmembrane</keyword>
<feature type="transmembrane region" description="Helical" evidence="1">
    <location>
        <begin position="90"/>
        <end position="110"/>
    </location>
</feature>
<keyword evidence="4" id="KW-1185">Reference proteome</keyword>
<dbReference type="Proteomes" id="UP000576082">
    <property type="component" value="Unassembled WGS sequence"/>
</dbReference>
<feature type="transmembrane region" description="Helical" evidence="1">
    <location>
        <begin position="49"/>
        <end position="69"/>
    </location>
</feature>